<proteinExistence type="predicted"/>
<name>D5VRR0_METIM</name>
<dbReference type="PANTHER" id="PTHR43736:SF1">
    <property type="entry name" value="DIHYDRONEOPTERIN TRIPHOSPHATE DIPHOSPHATASE"/>
    <property type="match status" value="1"/>
</dbReference>
<feature type="domain" description="Nudix hydrolase" evidence="2">
    <location>
        <begin position="38"/>
        <end position="165"/>
    </location>
</feature>
<protein>
    <submittedName>
        <fullName evidence="3">NUDIX hydrolase</fullName>
    </submittedName>
</protein>
<dbReference type="PRINTS" id="PR00502">
    <property type="entry name" value="NUDIXFAMILY"/>
</dbReference>
<dbReference type="STRING" id="573063.Metin_0594"/>
<dbReference type="eggNOG" id="arCOG01075">
    <property type="taxonomic scope" value="Archaea"/>
</dbReference>
<dbReference type="PROSITE" id="PS51462">
    <property type="entry name" value="NUDIX"/>
    <property type="match status" value="1"/>
</dbReference>
<evidence type="ECO:0000259" key="2">
    <source>
        <dbReference type="PROSITE" id="PS51462"/>
    </source>
</evidence>
<dbReference type="HOGENOM" id="CLU_037162_20_3_2"/>
<evidence type="ECO:0000256" key="1">
    <source>
        <dbReference type="ARBA" id="ARBA00022801"/>
    </source>
</evidence>
<reference evidence="3" key="1">
    <citation type="submission" date="2010-04" db="EMBL/GenBank/DDBJ databases">
        <title>Complete sequence of Methanocaldococcus infernus ME.</title>
        <authorList>
            <consortium name="US DOE Joint Genome Institute"/>
            <person name="Lucas S."/>
            <person name="Copeland A."/>
            <person name="Lapidus A."/>
            <person name="Cheng J.-F."/>
            <person name="Bruce D."/>
            <person name="Goodwin L."/>
            <person name="Pitluck S."/>
            <person name="Munk A.C."/>
            <person name="Detter J.C."/>
            <person name="Han C."/>
            <person name="Tapia R."/>
            <person name="Land M."/>
            <person name="Hauser L."/>
            <person name="Kyrpides N."/>
            <person name="Mikhailova N."/>
            <person name="Sieprawska-Lupa M."/>
            <person name="Whitman W.B."/>
            <person name="Woyke T."/>
        </authorList>
    </citation>
    <scope>NUCLEOTIDE SEQUENCE [LARGE SCALE GENOMIC DNA]</scope>
    <source>
        <strain evidence="3">ME</strain>
    </source>
</reference>
<dbReference type="KEGG" id="mif:Metin_0594"/>
<dbReference type="GO" id="GO:0016787">
    <property type="term" value="F:hydrolase activity"/>
    <property type="evidence" value="ECO:0007669"/>
    <property type="project" value="UniProtKB-KW"/>
</dbReference>
<keyword evidence="1 3" id="KW-0378">Hydrolase</keyword>
<dbReference type="SUPFAM" id="SSF55811">
    <property type="entry name" value="Nudix"/>
    <property type="match status" value="1"/>
</dbReference>
<dbReference type="CDD" id="cd18873">
    <property type="entry name" value="NUDIX_NadM_like"/>
    <property type="match status" value="1"/>
</dbReference>
<evidence type="ECO:0000313" key="3">
    <source>
        <dbReference type="EMBL" id="ADG13263.1"/>
    </source>
</evidence>
<accession>D5VRR0</accession>
<dbReference type="EMBL" id="CP002009">
    <property type="protein sequence ID" value="ADG13263.1"/>
    <property type="molecule type" value="Genomic_DNA"/>
</dbReference>
<dbReference type="Gene3D" id="3.90.79.10">
    <property type="entry name" value="Nucleoside Triphosphate Pyrophosphohydrolase"/>
    <property type="match status" value="1"/>
</dbReference>
<dbReference type="Pfam" id="PF00293">
    <property type="entry name" value="NUDIX"/>
    <property type="match status" value="1"/>
</dbReference>
<dbReference type="AlphaFoldDB" id="D5VRR0"/>
<dbReference type="InterPro" id="IPR020084">
    <property type="entry name" value="NUDIX_hydrolase_CS"/>
</dbReference>
<evidence type="ECO:0000313" key="4">
    <source>
        <dbReference type="Proteomes" id="UP000002061"/>
    </source>
</evidence>
<dbReference type="InterPro" id="IPR015797">
    <property type="entry name" value="NUDIX_hydrolase-like_dom_sf"/>
</dbReference>
<dbReference type="PROSITE" id="PS00893">
    <property type="entry name" value="NUDIX_BOX"/>
    <property type="match status" value="1"/>
</dbReference>
<sequence length="165" mass="18844">MKCLSISGKIIAKNLFGKRYSKRFINKRLLKKLNLYLIPSLAVDGIIFEDNKILLIKRRNEPFKGYYALPGGFVECGESCEEAIIREIKEETNLDVEIEKLLNVYSNPNRDPRGHVVSVVYILRVVGGSLKAGDDAKEVKFFEINKIPKLAFDHEKIIKDFLGEI</sequence>
<keyword evidence="4" id="KW-1185">Reference proteome</keyword>
<gene>
    <name evidence="3" type="ordered locus">Metin_0594</name>
</gene>
<dbReference type="PANTHER" id="PTHR43736">
    <property type="entry name" value="ADP-RIBOSE PYROPHOSPHATASE"/>
    <property type="match status" value="1"/>
</dbReference>
<organism evidence="3 4">
    <name type="scientific">Methanocaldococcus infernus (strain DSM 11812 / JCM 15783 / ME)</name>
    <dbReference type="NCBI Taxonomy" id="573063"/>
    <lineage>
        <taxon>Archaea</taxon>
        <taxon>Methanobacteriati</taxon>
        <taxon>Methanobacteriota</taxon>
        <taxon>Methanomada group</taxon>
        <taxon>Methanococci</taxon>
        <taxon>Methanococcales</taxon>
        <taxon>Methanocaldococcaceae</taxon>
        <taxon>Methanocaldococcus</taxon>
    </lineage>
</organism>
<dbReference type="InterPro" id="IPR000086">
    <property type="entry name" value="NUDIX_hydrolase_dom"/>
</dbReference>
<dbReference type="Proteomes" id="UP000002061">
    <property type="component" value="Chromosome"/>
</dbReference>
<dbReference type="RefSeq" id="WP_013100009.1">
    <property type="nucleotide sequence ID" value="NC_014122.1"/>
</dbReference>
<dbReference type="GeneID" id="9131601"/>
<dbReference type="InterPro" id="IPR020476">
    <property type="entry name" value="Nudix_hydrolase"/>
</dbReference>